<comment type="similarity">
    <text evidence="1">Belongs to the AB hydrolase superfamily. AB hydrolase 4 family.</text>
</comment>
<evidence type="ECO:0000256" key="1">
    <source>
        <dbReference type="ARBA" id="ARBA00010884"/>
    </source>
</evidence>
<dbReference type="GO" id="GO:0034338">
    <property type="term" value="F:short-chain carboxylesterase activity"/>
    <property type="evidence" value="ECO:0007669"/>
    <property type="project" value="TreeGrafter"/>
</dbReference>
<dbReference type="InterPro" id="IPR012020">
    <property type="entry name" value="ABHD4"/>
</dbReference>
<dbReference type="InterPro" id="IPR050960">
    <property type="entry name" value="AB_hydrolase_4_sf"/>
</dbReference>
<dbReference type="Proteomes" id="UP000019132">
    <property type="component" value="Unassembled WGS sequence"/>
</dbReference>
<dbReference type="PANTHER" id="PTHR10794">
    <property type="entry name" value="ABHYDROLASE DOMAIN-CONTAINING PROTEIN"/>
    <property type="match status" value="1"/>
</dbReference>
<dbReference type="SUPFAM" id="SSF53474">
    <property type="entry name" value="alpha/beta-Hydrolases"/>
    <property type="match status" value="1"/>
</dbReference>
<proteinExistence type="inferred from homology"/>
<reference evidence="5" key="1">
    <citation type="journal article" date="2010" name="Genome Biol.">
        <title>Genome sequence of the necrotrophic plant pathogen Pythium ultimum reveals original pathogenicity mechanisms and effector repertoire.</title>
        <authorList>
            <person name="Levesque C.A."/>
            <person name="Brouwer H."/>
            <person name="Cano L."/>
            <person name="Hamilton J.P."/>
            <person name="Holt C."/>
            <person name="Huitema E."/>
            <person name="Raffaele S."/>
            <person name="Robideau G.P."/>
            <person name="Thines M."/>
            <person name="Win J."/>
            <person name="Zerillo M.M."/>
            <person name="Beakes G.W."/>
            <person name="Boore J.L."/>
            <person name="Busam D."/>
            <person name="Dumas B."/>
            <person name="Ferriera S."/>
            <person name="Fuerstenberg S.I."/>
            <person name="Gachon C.M."/>
            <person name="Gaulin E."/>
            <person name="Govers F."/>
            <person name="Grenville-Briggs L."/>
            <person name="Horner N."/>
            <person name="Hostetler J."/>
            <person name="Jiang R.H."/>
            <person name="Johnson J."/>
            <person name="Krajaejun T."/>
            <person name="Lin H."/>
            <person name="Meijer H.J."/>
            <person name="Moore B."/>
            <person name="Morris P."/>
            <person name="Phuntmart V."/>
            <person name="Puiu D."/>
            <person name="Shetty J."/>
            <person name="Stajich J.E."/>
            <person name="Tripathy S."/>
            <person name="Wawra S."/>
            <person name="van West P."/>
            <person name="Whitty B.R."/>
            <person name="Coutinho P.M."/>
            <person name="Henrissat B."/>
            <person name="Martin F."/>
            <person name="Thomas P.D."/>
            <person name="Tyler B.M."/>
            <person name="De Vries R.P."/>
            <person name="Kamoun S."/>
            <person name="Yandell M."/>
            <person name="Tisserat N."/>
            <person name="Buell C.R."/>
        </authorList>
    </citation>
    <scope>NUCLEOTIDE SEQUENCE</scope>
    <source>
        <strain evidence="5">DAOM:BR144</strain>
    </source>
</reference>
<dbReference type="PANTHER" id="PTHR10794:SF84">
    <property type="entry name" value="ESTERASE_LIPASE_THIOESTERASE FAMILY PROTEIN"/>
    <property type="match status" value="1"/>
</dbReference>
<sequence>MSDSAFGAVGFPGLGQLDAASPWQLSVAVLLVAGAVITPKLTPLLGKVHYYLTAETPQLVYKLTAKNKELLARCETLTKKKYYPLWYLFNGHLQTVALANANDTAKYPGICYERQILEMPDGGIVSLDWALPVRKDGSVTPLSEIDRTKRTVLIHPGLTGGSSEHYIRSAVHCLHKAGWQAVVMNARGCAQTPLKTPKVTSGSVVGIHQFFCIAYTDDFRYTAKYLAEKYAFQSEAFIGLGFSMGANVLVKYLGEEKDQTPLTGAVSIGNPFDVVKCSGNIDATLFNRLTYGKALNTNLLELVFKKSNAHEIFQGYPGIDLESLRQAKSLFEFDDRFTRILFGYKSVPEFYKDASSVTRLEHVTVPLLCVNAEDDPISITIPSVEQIHANANVILCTTKSGGHLAFYEGSECNDGDEESGLGKQQPQKHKLPMWSSRVIAEFAESVRVHSKQS</sequence>
<reference evidence="5" key="2">
    <citation type="submission" date="2010-04" db="EMBL/GenBank/DDBJ databases">
        <authorList>
            <person name="Buell R."/>
            <person name="Hamilton J."/>
            <person name="Hostetler J."/>
        </authorList>
    </citation>
    <scope>NUCLEOTIDE SEQUENCE [LARGE SCALE GENOMIC DNA]</scope>
    <source>
        <strain evidence="5">DAOM:BR144</strain>
    </source>
</reference>
<evidence type="ECO:0000313" key="5">
    <source>
        <dbReference type="Proteomes" id="UP000019132"/>
    </source>
</evidence>
<accession>K3WXB0</accession>
<feature type="active site" description="Charge relay system" evidence="2">
    <location>
        <position position="243"/>
    </location>
</feature>
<dbReference type="AlphaFoldDB" id="K3WXB0"/>
<dbReference type="OMA" id="HIEWYSE"/>
<dbReference type="Gene3D" id="3.40.50.1820">
    <property type="entry name" value="alpha/beta hydrolase"/>
    <property type="match status" value="1"/>
</dbReference>
<name>K3WXB0_GLOUD</name>
<protein>
    <recommendedName>
        <fullName evidence="3">AB hydrolase-1 domain-containing protein</fullName>
    </recommendedName>
</protein>
<dbReference type="HOGENOM" id="CLU_032487_2_1_1"/>
<feature type="active site" description="Charge relay system" evidence="2">
    <location>
        <position position="375"/>
    </location>
</feature>
<feature type="active site" description="Charge relay system" evidence="2">
    <location>
        <position position="403"/>
    </location>
</feature>
<dbReference type="Pfam" id="PF00561">
    <property type="entry name" value="Abhydrolase_1"/>
    <property type="match status" value="1"/>
</dbReference>
<dbReference type="EnsemblProtists" id="PYU1_T009608">
    <property type="protein sequence ID" value="PYU1_T009608"/>
    <property type="gene ID" value="PYU1_G009590"/>
</dbReference>
<dbReference type="EMBL" id="GL376615">
    <property type="status" value="NOT_ANNOTATED_CDS"/>
    <property type="molecule type" value="Genomic_DNA"/>
</dbReference>
<dbReference type="GO" id="GO:0047372">
    <property type="term" value="F:monoacylglycerol lipase activity"/>
    <property type="evidence" value="ECO:0007669"/>
    <property type="project" value="TreeGrafter"/>
</dbReference>
<feature type="domain" description="AB hydrolase-1" evidence="3">
    <location>
        <begin position="151"/>
        <end position="409"/>
    </location>
</feature>
<dbReference type="InterPro" id="IPR029058">
    <property type="entry name" value="AB_hydrolase_fold"/>
</dbReference>
<dbReference type="InterPro" id="IPR000073">
    <property type="entry name" value="AB_hydrolase_1"/>
</dbReference>
<dbReference type="InParanoid" id="K3WXB0"/>
<dbReference type="PIRSF" id="PIRSF005211">
    <property type="entry name" value="Ab_hydro_YheT"/>
    <property type="match status" value="1"/>
</dbReference>
<evidence type="ECO:0000313" key="4">
    <source>
        <dbReference type="EnsemblProtists" id="PYU1_T009608"/>
    </source>
</evidence>
<keyword evidence="5" id="KW-1185">Reference proteome</keyword>
<evidence type="ECO:0000256" key="2">
    <source>
        <dbReference type="PIRSR" id="PIRSR005211-1"/>
    </source>
</evidence>
<organism evidence="4 5">
    <name type="scientific">Globisporangium ultimum (strain ATCC 200006 / CBS 805.95 / DAOM BR144)</name>
    <name type="common">Pythium ultimum</name>
    <dbReference type="NCBI Taxonomy" id="431595"/>
    <lineage>
        <taxon>Eukaryota</taxon>
        <taxon>Sar</taxon>
        <taxon>Stramenopiles</taxon>
        <taxon>Oomycota</taxon>
        <taxon>Peronosporomycetes</taxon>
        <taxon>Pythiales</taxon>
        <taxon>Pythiaceae</taxon>
        <taxon>Globisporangium</taxon>
    </lineage>
</organism>
<dbReference type="VEuPathDB" id="FungiDB:PYU1_G009590"/>
<reference evidence="4" key="3">
    <citation type="submission" date="2015-02" db="UniProtKB">
        <authorList>
            <consortium name="EnsemblProtists"/>
        </authorList>
    </citation>
    <scope>IDENTIFICATION</scope>
    <source>
        <strain evidence="4">DAOM BR144</strain>
    </source>
</reference>
<dbReference type="eggNOG" id="KOG1838">
    <property type="taxonomic scope" value="Eukaryota"/>
</dbReference>
<evidence type="ECO:0000259" key="3">
    <source>
        <dbReference type="Pfam" id="PF00561"/>
    </source>
</evidence>